<dbReference type="EMBL" id="ADCY02000014">
    <property type="protein sequence ID" value="EFG31512.2"/>
    <property type="molecule type" value="Genomic_DNA"/>
</dbReference>
<dbReference type="Pfam" id="PF01207">
    <property type="entry name" value="Dus"/>
    <property type="match status" value="1"/>
</dbReference>
<feature type="domain" description="DUS-like FMN-binding" evidence="1">
    <location>
        <begin position="19"/>
        <end position="112"/>
    </location>
</feature>
<protein>
    <recommendedName>
        <fullName evidence="1">DUS-like FMN-binding domain-containing protein</fullName>
    </recommendedName>
</protein>
<keyword evidence="3" id="KW-1185">Reference proteome</keyword>
<comment type="caution">
    <text evidence="2">The sequence shown here is derived from an EMBL/GenBank/DDBJ whole genome shotgun (WGS) entry which is preliminary data.</text>
</comment>
<organism evidence="2 3">
    <name type="scientific">Simonsiella muelleri ATCC 29453</name>
    <dbReference type="NCBI Taxonomy" id="641147"/>
    <lineage>
        <taxon>Bacteria</taxon>
        <taxon>Pseudomonadati</taxon>
        <taxon>Pseudomonadota</taxon>
        <taxon>Betaproteobacteria</taxon>
        <taxon>Neisseriales</taxon>
        <taxon>Neisseriaceae</taxon>
        <taxon>Simonsiella</taxon>
    </lineage>
</organism>
<dbReference type="CDD" id="cd02801">
    <property type="entry name" value="DUS_like_FMN"/>
    <property type="match status" value="1"/>
</dbReference>
<evidence type="ECO:0000313" key="3">
    <source>
        <dbReference type="Proteomes" id="UP000017813"/>
    </source>
</evidence>
<proteinExistence type="predicted"/>
<dbReference type="InterPro" id="IPR035587">
    <property type="entry name" value="DUS-like_FMN-bd"/>
</dbReference>
<dbReference type="STRING" id="641147.HMPREF9021_00782"/>
<dbReference type="PANTHER" id="PTHR45846:SF1">
    <property type="entry name" value="TRNA-DIHYDROURIDINE(47) SYNTHASE [NAD(P)(+)]-LIKE"/>
    <property type="match status" value="1"/>
</dbReference>
<gene>
    <name evidence="2" type="ORF">HMPREF9021_00782</name>
</gene>
<accession>V9HMQ4</accession>
<reference evidence="2 3" key="2">
    <citation type="submission" date="2011-10" db="EMBL/GenBank/DDBJ databases">
        <title>The Genome Sequence of Simonsiella muelleri ATCC 29453.</title>
        <authorList>
            <consortium name="The Broad Institute Genome Sequencing Platform"/>
            <consortium name="The Broad Institute Genome Sequencing Center for Infectious Disease"/>
            <person name="Earl A."/>
            <person name="Ward D."/>
            <person name="Feldgarden M."/>
            <person name="Gevers D."/>
            <person name="Izard J."/>
            <person name="Baranova O.V."/>
            <person name="Blanton J.M."/>
            <person name="Tanner A.C."/>
            <person name="Dewhirst F."/>
            <person name="Young S.K."/>
            <person name="Zeng Q."/>
            <person name="Gargeya S."/>
            <person name="Fitzgerald M."/>
            <person name="Haas B."/>
            <person name="Abouelleil A."/>
            <person name="Alvarado L."/>
            <person name="Arachchi H.M."/>
            <person name="Berlin A."/>
            <person name="Brown A."/>
            <person name="Chapman S.B."/>
            <person name="Chen Z."/>
            <person name="Dunbar C."/>
            <person name="Freedman E."/>
            <person name="Gearin G."/>
            <person name="Goldberg J."/>
            <person name="Griggs A."/>
            <person name="Gujja S."/>
            <person name="Heiman D."/>
            <person name="Howarth C."/>
            <person name="Larson L."/>
            <person name="Lui A."/>
            <person name="MacDonald P.J.P."/>
            <person name="Montmayeur A."/>
            <person name="Murphy C."/>
            <person name="Neiman D."/>
            <person name="Pearson M."/>
            <person name="Priest M."/>
            <person name="Roberts A."/>
            <person name="Saif S."/>
            <person name="Shea T."/>
            <person name="Shenoy N."/>
            <person name="Sisk P."/>
            <person name="Stolte C."/>
            <person name="Sykes S."/>
            <person name="Wortman J."/>
            <person name="Nusbaum C."/>
            <person name="Birren B."/>
        </authorList>
    </citation>
    <scope>NUCLEOTIDE SEQUENCE [LARGE SCALE GENOMIC DNA]</scope>
    <source>
        <strain evidence="2 3">ATCC 29453</strain>
    </source>
</reference>
<dbReference type="HOGENOM" id="CLU_1699365_0_0_4"/>
<reference evidence="2 3" key="1">
    <citation type="submission" date="2010-03" db="EMBL/GenBank/DDBJ databases">
        <authorList>
            <consortium name="The Broad Institute Genome Sequencing Platform"/>
            <person name="Ward D."/>
            <person name="Earl A."/>
            <person name="Feldgarden M."/>
            <person name="Gevers D."/>
            <person name="Young S."/>
            <person name="Zeng Q."/>
            <person name="Koehrsen M."/>
            <person name="Alvarado L."/>
            <person name="Berlin A.M."/>
            <person name="Borenstein D."/>
            <person name="Chapman S.B."/>
            <person name="Chen Z."/>
            <person name="Engels R."/>
            <person name="Freedman E."/>
            <person name="Gellesch M."/>
            <person name="Goldberg J."/>
            <person name="Griggs A."/>
            <person name="Gujja S."/>
            <person name="Heilman E.R."/>
            <person name="Heiman D.I."/>
            <person name="Hepburn T.A."/>
            <person name="Howarth C."/>
            <person name="Jen D."/>
            <person name="Larson L."/>
            <person name="Mehta T."/>
            <person name="Park D."/>
            <person name="Pearson M."/>
            <person name="Richards J."/>
            <person name="Roberts A."/>
            <person name="Saif S."/>
            <person name="Shea T.D."/>
            <person name="Shenoy N."/>
            <person name="Sisk P."/>
            <person name="Stolte C."/>
            <person name="Sykes S.N."/>
            <person name="Walk T."/>
            <person name="White J."/>
            <person name="Yandava C."/>
            <person name="Izard J."/>
            <person name="Baranova O.V."/>
            <person name="Blanton J.M."/>
            <person name="Tanner A.C."/>
            <person name="Dewhirst F."/>
            <person name="Haas B."/>
            <person name="Nusbaum C."/>
            <person name="Birren B."/>
        </authorList>
    </citation>
    <scope>NUCLEOTIDE SEQUENCE [LARGE SCALE GENOMIC DNA]</scope>
    <source>
        <strain evidence="2 3">ATCC 29453</strain>
    </source>
</reference>
<dbReference type="AlphaFoldDB" id="V9HMQ4"/>
<sequence>MSIKNNKLDVFKQKNLIALAPMAGITDNPFRQIAKQFGADWTVSEMLSSDPTLQQTRKSLQRRNHTGESGVIAVQIAGSNPHELAKAAQLNYENGAQVIDINMGCPAKKVCNVLAETFAKPQNNSFVLRFSLFQHKHNKIKQNNHTNLTITAHFQ</sequence>
<name>V9HMQ4_9NEIS</name>
<evidence type="ECO:0000259" key="1">
    <source>
        <dbReference type="Pfam" id="PF01207"/>
    </source>
</evidence>
<dbReference type="InterPro" id="IPR013785">
    <property type="entry name" value="Aldolase_TIM"/>
</dbReference>
<dbReference type="Gene3D" id="3.20.20.70">
    <property type="entry name" value="Aldolase class I"/>
    <property type="match status" value="1"/>
</dbReference>
<dbReference type="GO" id="GO:0003723">
    <property type="term" value="F:RNA binding"/>
    <property type="evidence" value="ECO:0007669"/>
    <property type="project" value="TreeGrafter"/>
</dbReference>
<feature type="non-terminal residue" evidence="2">
    <location>
        <position position="155"/>
    </location>
</feature>
<dbReference type="SUPFAM" id="SSF51395">
    <property type="entry name" value="FMN-linked oxidoreductases"/>
    <property type="match status" value="1"/>
</dbReference>
<dbReference type="RefSeq" id="WP_002641565.1">
    <property type="nucleotide sequence ID" value="NZ_JH815301.1"/>
</dbReference>
<dbReference type="GO" id="GO:0017150">
    <property type="term" value="F:tRNA dihydrouridine synthase activity"/>
    <property type="evidence" value="ECO:0007669"/>
    <property type="project" value="TreeGrafter"/>
</dbReference>
<dbReference type="Proteomes" id="UP000017813">
    <property type="component" value="Unassembled WGS sequence"/>
</dbReference>
<evidence type="ECO:0000313" key="2">
    <source>
        <dbReference type="EMBL" id="EFG31512.2"/>
    </source>
</evidence>
<dbReference type="PANTHER" id="PTHR45846">
    <property type="entry name" value="TRNA-DIHYDROURIDINE(47) SYNTHASE [NAD(P)(+)]-LIKE"/>
    <property type="match status" value="1"/>
</dbReference>
<dbReference type="eggNOG" id="COG0042">
    <property type="taxonomic scope" value="Bacteria"/>
</dbReference>